<proteinExistence type="predicted"/>
<organism evidence="1 2">
    <name type="scientific">Bifidobacterium tibiigranuli</name>
    <dbReference type="NCBI Taxonomy" id="2172043"/>
    <lineage>
        <taxon>Bacteria</taxon>
        <taxon>Bacillati</taxon>
        <taxon>Actinomycetota</taxon>
        <taxon>Actinomycetes</taxon>
        <taxon>Bifidobacteriales</taxon>
        <taxon>Bifidobacteriaceae</taxon>
        <taxon>Bifidobacterium</taxon>
    </lineage>
</organism>
<dbReference type="AlphaFoldDB" id="A0A5N6RXW1"/>
<keyword evidence="2" id="KW-1185">Reference proteome</keyword>
<name>A0A5N6RXW1_9BIFI</name>
<sequence>MLRGATLSGATAQSASSLFAQIHVADLFLGETRVDFEIAQTAAAENCFGDNVSLPEYALLHDRA</sequence>
<reference evidence="1 2" key="1">
    <citation type="submission" date="2018-04" db="EMBL/GenBank/DDBJ databases">
        <authorList>
            <person name="Eckel V.P."/>
            <person name="Vogel R.F."/>
        </authorList>
    </citation>
    <scope>NUCLEOTIDE SEQUENCE [LARGE SCALE GENOMIC DNA]</scope>
    <source>
        <strain evidence="2">TMW 2.1764</strain>
    </source>
</reference>
<dbReference type="EMBL" id="QDAG01000002">
    <property type="protein sequence ID" value="KAE8129649.1"/>
    <property type="molecule type" value="Genomic_DNA"/>
</dbReference>
<protein>
    <submittedName>
        <fullName evidence="1">Uncharacterized protein</fullName>
    </submittedName>
</protein>
<accession>A0A5N6RXW1</accession>
<evidence type="ECO:0000313" key="1">
    <source>
        <dbReference type="EMBL" id="KAE8129649.1"/>
    </source>
</evidence>
<evidence type="ECO:0000313" key="2">
    <source>
        <dbReference type="Proteomes" id="UP000325415"/>
    </source>
</evidence>
<dbReference type="Proteomes" id="UP000325415">
    <property type="component" value="Unassembled WGS sequence"/>
</dbReference>
<gene>
    <name evidence="1" type="ORF">DDE84_02285</name>
</gene>
<comment type="caution">
    <text evidence="1">The sequence shown here is derived from an EMBL/GenBank/DDBJ whole genome shotgun (WGS) entry which is preliminary data.</text>
</comment>